<protein>
    <submittedName>
        <fullName evidence="2">Uncharacterized protein</fullName>
    </submittedName>
</protein>
<feature type="region of interest" description="Disordered" evidence="1">
    <location>
        <begin position="1"/>
        <end position="24"/>
    </location>
</feature>
<gene>
    <name evidence="2" type="ORF">Mic7113_0805</name>
</gene>
<reference evidence="2 3" key="1">
    <citation type="submission" date="2012-06" db="EMBL/GenBank/DDBJ databases">
        <title>Finished chromosome of genome of Microcoleus sp. PCC 7113.</title>
        <authorList>
            <consortium name="US DOE Joint Genome Institute"/>
            <person name="Gugger M."/>
            <person name="Coursin T."/>
            <person name="Rippka R."/>
            <person name="Tandeau De Marsac N."/>
            <person name="Huntemann M."/>
            <person name="Wei C.-L."/>
            <person name="Han J."/>
            <person name="Detter J.C."/>
            <person name="Han C."/>
            <person name="Tapia R."/>
            <person name="Chen A."/>
            <person name="Kyrpides N."/>
            <person name="Mavromatis K."/>
            <person name="Markowitz V."/>
            <person name="Szeto E."/>
            <person name="Ivanova N."/>
            <person name="Pagani I."/>
            <person name="Pati A."/>
            <person name="Goodwin L."/>
            <person name="Nordberg H.P."/>
            <person name="Cantor M.N."/>
            <person name="Hua S.X."/>
            <person name="Woyke T."/>
            <person name="Kerfeld C.A."/>
        </authorList>
    </citation>
    <scope>NUCLEOTIDE SEQUENCE [LARGE SCALE GENOMIC DNA]</scope>
    <source>
        <strain evidence="2 3">PCC 7113</strain>
    </source>
</reference>
<dbReference type="STRING" id="1173027.Mic7113_0805"/>
<dbReference type="Pfam" id="PF20065">
    <property type="entry name" value="DUF6464"/>
    <property type="match status" value="1"/>
</dbReference>
<name>K9W916_9CYAN</name>
<dbReference type="Proteomes" id="UP000010471">
    <property type="component" value="Chromosome"/>
</dbReference>
<organism evidence="2 3">
    <name type="scientific">Allocoleopsis franciscana PCC 7113</name>
    <dbReference type="NCBI Taxonomy" id="1173027"/>
    <lineage>
        <taxon>Bacteria</taxon>
        <taxon>Bacillati</taxon>
        <taxon>Cyanobacteriota</taxon>
        <taxon>Cyanophyceae</taxon>
        <taxon>Coleofasciculales</taxon>
        <taxon>Coleofasciculaceae</taxon>
        <taxon>Allocoleopsis</taxon>
        <taxon>Allocoleopsis franciscana</taxon>
    </lineage>
</organism>
<dbReference type="PATRIC" id="fig|1173027.3.peg.887"/>
<evidence type="ECO:0000313" key="2">
    <source>
        <dbReference type="EMBL" id="AFZ16713.1"/>
    </source>
</evidence>
<evidence type="ECO:0000313" key="3">
    <source>
        <dbReference type="Proteomes" id="UP000010471"/>
    </source>
</evidence>
<dbReference type="EMBL" id="CP003630">
    <property type="protein sequence ID" value="AFZ16713.1"/>
    <property type="molecule type" value="Genomic_DNA"/>
</dbReference>
<dbReference type="InterPro" id="IPR045589">
    <property type="entry name" value="DUF6464"/>
</dbReference>
<keyword evidence="3" id="KW-1185">Reference proteome</keyword>
<proteinExistence type="predicted"/>
<evidence type="ECO:0000256" key="1">
    <source>
        <dbReference type="SAM" id="MobiDB-lite"/>
    </source>
</evidence>
<sequence>MLPHNKGLQPCPQGHCPSRNSSKDTGIADRMVDEIWQQFYAESEGDEPQAASAIPSKCSLHYTYMMEPDSLPAELILTHPRQTLGNIQLDWTPQPGNYLDFEGQTYAVLERRHRYRLKSGRYRLHKIALYVQSAQRPTEKSLIAGRWVVGDASCCFNAHSELIRCAVNPEGPCESCRFYEPSHSQLQS</sequence>
<dbReference type="AlphaFoldDB" id="K9W916"/>
<dbReference type="HOGENOM" id="CLU_1439589_0_0_3"/>
<dbReference type="eggNOG" id="ENOG502ZVSU">
    <property type="taxonomic scope" value="Bacteria"/>
</dbReference>
<dbReference type="KEGG" id="mic:Mic7113_0805"/>
<accession>K9W916</accession>